<dbReference type="InterPro" id="IPR002372">
    <property type="entry name" value="PQQ_rpt_dom"/>
</dbReference>
<dbReference type="SUPFAM" id="SSF50998">
    <property type="entry name" value="Quinoprotein alcohol dehydrogenase-like"/>
    <property type="match status" value="1"/>
</dbReference>
<reference evidence="3" key="1">
    <citation type="submission" date="2016-10" db="EMBL/GenBank/DDBJ databases">
        <authorList>
            <person name="Varghese N."/>
            <person name="Submissions S."/>
        </authorList>
    </citation>
    <scope>NUCLEOTIDE SEQUENCE [LARGE SCALE GENOMIC DNA]</scope>
    <source>
        <strain evidence="3">CGMCC 4.578</strain>
    </source>
</reference>
<accession>A0A1H9CHL8</accession>
<dbReference type="AlphaFoldDB" id="A0A1H9CHL8"/>
<sequence>MHEVWDHRGATAQDEARHWAAADGTVIVETRPPGSFAEAVTTLTALDVATGAVLWRRTCPPLGPNQAIVVDGDLLAVLHVGQRLQACGYDAATGAELWTHPLTGEPRGVAVLGQEIVVVSGSSIRRLGRDGRLLGRTDLAGSALTTLAVTDDGDIITANGRGRQNILRFSRDTLDVLWATRVPGEQWTYRHTPLVTCDSVYFHSYSLWAMAVDVVTGEVRWRKKKAAGRGGVVLPGPDETVLWGTDGLARVRSQDGKALWQKRRVVAVTGTGDPDRVVIARRADVPYAFAPEERIDVRVELLDARMGDTVSGVDLVGVRRHWVDGDMSGRLFAVIGGVLVSGLETGRVRAFTVATATADS</sequence>
<dbReference type="EMBL" id="FOFT01000001">
    <property type="protein sequence ID" value="SEQ00551.1"/>
    <property type="molecule type" value="Genomic_DNA"/>
</dbReference>
<keyword evidence="3" id="KW-1185">Reference proteome</keyword>
<dbReference type="InterPro" id="IPR015943">
    <property type="entry name" value="WD40/YVTN_repeat-like_dom_sf"/>
</dbReference>
<protein>
    <submittedName>
        <fullName evidence="2">PQQ-like domain-containing protein</fullName>
    </submittedName>
</protein>
<dbReference type="InterPro" id="IPR011047">
    <property type="entry name" value="Quinoprotein_ADH-like_sf"/>
</dbReference>
<name>A0A1H9CHL8_9PSEU</name>
<evidence type="ECO:0000313" key="3">
    <source>
        <dbReference type="Proteomes" id="UP000199028"/>
    </source>
</evidence>
<dbReference type="Proteomes" id="UP000199028">
    <property type="component" value="Unassembled WGS sequence"/>
</dbReference>
<gene>
    <name evidence="2" type="ORF">SAMN05216195_101783</name>
</gene>
<feature type="domain" description="Pyrrolo-quinoline quinone repeat" evidence="1">
    <location>
        <begin position="89"/>
        <end position="231"/>
    </location>
</feature>
<evidence type="ECO:0000313" key="2">
    <source>
        <dbReference type="EMBL" id="SEQ00551.1"/>
    </source>
</evidence>
<organism evidence="2 3">
    <name type="scientific">Lentzea flaviverrucosa</name>
    <dbReference type="NCBI Taxonomy" id="200379"/>
    <lineage>
        <taxon>Bacteria</taxon>
        <taxon>Bacillati</taxon>
        <taxon>Actinomycetota</taxon>
        <taxon>Actinomycetes</taxon>
        <taxon>Pseudonocardiales</taxon>
        <taxon>Pseudonocardiaceae</taxon>
        <taxon>Lentzea</taxon>
    </lineage>
</organism>
<proteinExistence type="predicted"/>
<evidence type="ECO:0000259" key="1">
    <source>
        <dbReference type="Pfam" id="PF13360"/>
    </source>
</evidence>
<dbReference type="RefSeq" id="WP_170176411.1">
    <property type="nucleotide sequence ID" value="NZ_FOFT01000001.1"/>
</dbReference>
<dbReference type="PANTHER" id="PTHR34512:SF30">
    <property type="entry name" value="OUTER MEMBRANE PROTEIN ASSEMBLY FACTOR BAMB"/>
    <property type="match status" value="1"/>
</dbReference>
<dbReference type="Gene3D" id="2.40.10.480">
    <property type="match status" value="1"/>
</dbReference>
<dbReference type="PANTHER" id="PTHR34512">
    <property type="entry name" value="CELL SURFACE PROTEIN"/>
    <property type="match status" value="1"/>
</dbReference>
<dbReference type="Pfam" id="PF13360">
    <property type="entry name" value="PQQ_2"/>
    <property type="match status" value="1"/>
</dbReference>
<dbReference type="Gene3D" id="2.130.10.10">
    <property type="entry name" value="YVTN repeat-like/Quinoprotein amine dehydrogenase"/>
    <property type="match status" value="1"/>
</dbReference>